<organism evidence="3 4">
    <name type="scientific">Roseateles puraquae</name>
    <dbReference type="NCBI Taxonomy" id="431059"/>
    <lineage>
        <taxon>Bacteria</taxon>
        <taxon>Pseudomonadati</taxon>
        <taxon>Pseudomonadota</taxon>
        <taxon>Betaproteobacteria</taxon>
        <taxon>Burkholderiales</taxon>
        <taxon>Sphaerotilaceae</taxon>
        <taxon>Roseateles</taxon>
    </lineage>
</organism>
<evidence type="ECO:0000313" key="4">
    <source>
        <dbReference type="Proteomes" id="UP000197446"/>
    </source>
</evidence>
<dbReference type="Proteomes" id="UP000197446">
    <property type="component" value="Unassembled WGS sequence"/>
</dbReference>
<dbReference type="InterPro" id="IPR003615">
    <property type="entry name" value="HNH_nuc"/>
</dbReference>
<dbReference type="RefSeq" id="WP_088483238.1">
    <property type="nucleotide sequence ID" value="NZ_NISI01000003.1"/>
</dbReference>
<dbReference type="Gene3D" id="1.10.30.50">
    <property type="match status" value="1"/>
</dbReference>
<dbReference type="InterPro" id="IPR013597">
    <property type="entry name" value="Mat_intron_G2"/>
</dbReference>
<dbReference type="SMART" id="SM00507">
    <property type="entry name" value="HNHc"/>
    <property type="match status" value="1"/>
</dbReference>
<keyword evidence="3" id="KW-0808">Transferase</keyword>
<feature type="domain" description="Reverse transcriptase" evidence="2">
    <location>
        <begin position="97"/>
        <end position="333"/>
    </location>
</feature>
<dbReference type="Pfam" id="PF01844">
    <property type="entry name" value="HNH"/>
    <property type="match status" value="1"/>
</dbReference>
<dbReference type="GO" id="GO:0004519">
    <property type="term" value="F:endonuclease activity"/>
    <property type="evidence" value="ECO:0007669"/>
    <property type="project" value="InterPro"/>
</dbReference>
<keyword evidence="3" id="KW-0548">Nucleotidyltransferase</keyword>
<keyword evidence="4" id="KW-1185">Reference proteome</keyword>
<dbReference type="CDD" id="cd01651">
    <property type="entry name" value="RT_G2_intron"/>
    <property type="match status" value="1"/>
</dbReference>
<dbReference type="NCBIfam" id="TIGR04416">
    <property type="entry name" value="group_II_RT_mat"/>
    <property type="match status" value="1"/>
</dbReference>
<gene>
    <name evidence="3" type="primary">ltrA</name>
    <name evidence="3" type="ORF">CDO81_10945</name>
</gene>
<reference evidence="3 4" key="1">
    <citation type="journal article" date="2007" name="Int. J. Syst. Evol. Microbiol.">
        <title>Description of Pelomonas aquatica sp. nov. and Pelomonas puraquae sp. nov., isolated from industrial and haemodialysis water.</title>
        <authorList>
            <person name="Gomila M."/>
            <person name="Bowien B."/>
            <person name="Falsen E."/>
            <person name="Moore E.R."/>
            <person name="Lalucat J."/>
        </authorList>
    </citation>
    <scope>NUCLEOTIDE SEQUENCE [LARGE SCALE GENOMIC DNA]</scope>
    <source>
        <strain evidence="3 4">CCUG 52769</strain>
    </source>
</reference>
<dbReference type="PANTHER" id="PTHR34047">
    <property type="entry name" value="NUCLEAR INTRON MATURASE 1, MITOCHONDRIAL-RELATED"/>
    <property type="match status" value="1"/>
</dbReference>
<dbReference type="GO" id="GO:0008270">
    <property type="term" value="F:zinc ion binding"/>
    <property type="evidence" value="ECO:0007669"/>
    <property type="project" value="InterPro"/>
</dbReference>
<dbReference type="GO" id="GO:0003964">
    <property type="term" value="F:RNA-directed DNA polymerase activity"/>
    <property type="evidence" value="ECO:0007669"/>
    <property type="project" value="UniProtKB-KW"/>
</dbReference>
<evidence type="ECO:0000313" key="3">
    <source>
        <dbReference type="EMBL" id="OWR04218.1"/>
    </source>
</evidence>
<dbReference type="SUPFAM" id="SSF56672">
    <property type="entry name" value="DNA/RNA polymerases"/>
    <property type="match status" value="1"/>
</dbReference>
<dbReference type="EMBL" id="NISI01000003">
    <property type="protein sequence ID" value="OWR04218.1"/>
    <property type="molecule type" value="Genomic_DNA"/>
</dbReference>
<dbReference type="InterPro" id="IPR002711">
    <property type="entry name" value="HNH"/>
</dbReference>
<dbReference type="OrthoDB" id="8538592at2"/>
<evidence type="ECO:0000259" key="2">
    <source>
        <dbReference type="PROSITE" id="PS50878"/>
    </source>
</evidence>
<evidence type="ECO:0000256" key="1">
    <source>
        <dbReference type="ARBA" id="ARBA00034120"/>
    </source>
</evidence>
<proteinExistence type="inferred from homology"/>
<comment type="similarity">
    <text evidence="1">Belongs to the bacterial reverse transcriptase family.</text>
</comment>
<dbReference type="GO" id="GO:0003676">
    <property type="term" value="F:nucleic acid binding"/>
    <property type="evidence" value="ECO:0007669"/>
    <property type="project" value="InterPro"/>
</dbReference>
<dbReference type="AlphaFoldDB" id="A0A254NFT3"/>
<dbReference type="Pfam" id="PF08388">
    <property type="entry name" value="GIIM"/>
    <property type="match status" value="1"/>
</dbReference>
<dbReference type="CDD" id="cd00085">
    <property type="entry name" value="HNHc"/>
    <property type="match status" value="1"/>
</dbReference>
<dbReference type="InterPro" id="IPR000477">
    <property type="entry name" value="RT_dom"/>
</dbReference>
<dbReference type="InterPro" id="IPR030931">
    <property type="entry name" value="Group_II_RT_mat"/>
</dbReference>
<dbReference type="InterPro" id="IPR043502">
    <property type="entry name" value="DNA/RNA_pol_sf"/>
</dbReference>
<dbReference type="PANTHER" id="PTHR34047:SF8">
    <property type="entry name" value="PROTEIN YKFC"/>
    <property type="match status" value="1"/>
</dbReference>
<comment type="caution">
    <text evidence="3">The sequence shown here is derived from an EMBL/GenBank/DDBJ whole genome shotgun (WGS) entry which is preliminary data.</text>
</comment>
<dbReference type="Pfam" id="PF00078">
    <property type="entry name" value="RVT_1"/>
    <property type="match status" value="1"/>
</dbReference>
<accession>A0A254NFT3</accession>
<keyword evidence="3" id="KW-0695">RNA-directed DNA polymerase</keyword>
<name>A0A254NFT3_9BURK</name>
<protein>
    <submittedName>
        <fullName evidence="3">Group II intron reverse transcriptase/maturase</fullName>
    </submittedName>
</protein>
<dbReference type="Pfam" id="PF13655">
    <property type="entry name" value="RVT_N"/>
    <property type="match status" value="1"/>
</dbReference>
<dbReference type="InterPro" id="IPR051083">
    <property type="entry name" value="GrpII_Intron_Splice-Mob/Def"/>
</dbReference>
<dbReference type="InterPro" id="IPR025960">
    <property type="entry name" value="RVT_N"/>
</dbReference>
<dbReference type="PROSITE" id="PS50878">
    <property type="entry name" value="RT_POL"/>
    <property type="match status" value="1"/>
</dbReference>
<sequence>MEEIIGNDGSASSHGPTDWHAIDWQKVMRNVRTTQFKIAKATQAGDWRRVKTLQRSLTRSFAARALAVRRVTENQGKRTAGVDRELWDTPPCKWEAVSMLKQSRGYRPLPLRRVYIPKANGKERPLGIPTMKDRAMQALHLLSLEPVVESQSDPNSYGFRSNRSTADAMSQLFILLSRKASAKWVLEADIEGCFDHINHEWLVRHARMDKAILSKWLKAGVVYKGQLAATDAGTPQGGIISPTLANVALNGLETDLVAHLGAKLGTSKVPKLRIGVVRYADDFVITCASKDVLEGEVRPWVEAFLAQRGLRLSPAKTRVTHIDEGFDFLGWNFRKYREVLLIKPSRKNVKAFYDKVRGLVNDHKEVTQVDLIKLLNPVLRGWAQYHQPVVAKETFNKLDSLLWWRLTRWARRRHPKKTHAWLAKKYWPIIEGRTEFASRTVGADGEPQWRRLYRLADTEIVRHLKVKGAYNPFDPTWEAYGEDLRGQRLLKSMAYRKQWATLFASQHGNCQRCGEAITEATGWHDHHLVPRGKGGSDALANRVLLHPVCHNQLHALGLTVAKPASE</sequence>